<dbReference type="AlphaFoldDB" id="A0A943DJU5"/>
<dbReference type="InterPro" id="IPR000719">
    <property type="entry name" value="Prot_kinase_dom"/>
</dbReference>
<dbReference type="EMBL" id="JAGZGG010000059">
    <property type="protein sequence ID" value="MBS5333763.1"/>
    <property type="molecule type" value="Genomic_DNA"/>
</dbReference>
<keyword evidence="4 8" id="KW-0418">Kinase</keyword>
<evidence type="ECO:0000313" key="8">
    <source>
        <dbReference type="EMBL" id="MBS5333763.1"/>
    </source>
</evidence>
<organism evidence="8 9">
    <name type="scientific">Subdoligranulum variabile</name>
    <dbReference type="NCBI Taxonomy" id="214851"/>
    <lineage>
        <taxon>Bacteria</taxon>
        <taxon>Bacillati</taxon>
        <taxon>Bacillota</taxon>
        <taxon>Clostridia</taxon>
        <taxon>Eubacteriales</taxon>
        <taxon>Oscillospiraceae</taxon>
        <taxon>Subdoligranulum</taxon>
    </lineage>
</organism>
<protein>
    <recommendedName>
        <fullName evidence="1">non-specific serine/threonine protein kinase</fullName>
        <ecNumber evidence="1">2.7.11.1</ecNumber>
    </recommendedName>
</protein>
<evidence type="ECO:0000256" key="2">
    <source>
        <dbReference type="ARBA" id="ARBA00022679"/>
    </source>
</evidence>
<dbReference type="CDD" id="cd14014">
    <property type="entry name" value="STKc_PknB_like"/>
    <property type="match status" value="1"/>
</dbReference>
<dbReference type="Proteomes" id="UP000759273">
    <property type="component" value="Unassembled WGS sequence"/>
</dbReference>
<dbReference type="PROSITE" id="PS50011">
    <property type="entry name" value="PROTEIN_KINASE_DOM"/>
    <property type="match status" value="1"/>
</dbReference>
<dbReference type="InterPro" id="IPR008271">
    <property type="entry name" value="Ser/Thr_kinase_AS"/>
</dbReference>
<proteinExistence type="predicted"/>
<feature type="domain" description="Protein kinase" evidence="7">
    <location>
        <begin position="17"/>
        <end position="322"/>
    </location>
</feature>
<comment type="caution">
    <text evidence="8">The sequence shown here is derived from an EMBL/GenBank/DDBJ whole genome shotgun (WGS) entry which is preliminary data.</text>
</comment>
<dbReference type="GO" id="GO:0005524">
    <property type="term" value="F:ATP binding"/>
    <property type="evidence" value="ECO:0007669"/>
    <property type="project" value="UniProtKB-KW"/>
</dbReference>
<dbReference type="SUPFAM" id="SSF56112">
    <property type="entry name" value="Protein kinase-like (PK-like)"/>
    <property type="match status" value="1"/>
</dbReference>
<evidence type="ECO:0000256" key="4">
    <source>
        <dbReference type="ARBA" id="ARBA00022777"/>
    </source>
</evidence>
<keyword evidence="6" id="KW-0472">Membrane</keyword>
<keyword evidence="6" id="KW-1133">Transmembrane helix</keyword>
<dbReference type="Pfam" id="PF00069">
    <property type="entry name" value="Pkinase"/>
    <property type="match status" value="1"/>
</dbReference>
<keyword evidence="6" id="KW-0812">Transmembrane</keyword>
<gene>
    <name evidence="8" type="ORF">KHY36_14720</name>
</gene>
<evidence type="ECO:0000256" key="5">
    <source>
        <dbReference type="ARBA" id="ARBA00022840"/>
    </source>
</evidence>
<evidence type="ECO:0000256" key="3">
    <source>
        <dbReference type="ARBA" id="ARBA00022741"/>
    </source>
</evidence>
<dbReference type="PANTHER" id="PTHR43289">
    <property type="entry name" value="MITOGEN-ACTIVATED PROTEIN KINASE KINASE KINASE 20-RELATED"/>
    <property type="match status" value="1"/>
</dbReference>
<keyword evidence="3" id="KW-0547">Nucleotide-binding</keyword>
<dbReference type="InterPro" id="IPR011009">
    <property type="entry name" value="Kinase-like_dom_sf"/>
</dbReference>
<sequence>MDTNTFNNLISQTWPDLHAASTLGGGTFGTVYACTKTDAVTGVTQKEAVKVVRVDFTPEDRANAEEEGIPFADYYRAVKEKRLQEIRWMVALKSPHSVHINGYTAIEEPDLSALYILIRMDCLTALDQLRPAHLDDTPEQAAALAEKVALDICDALRVCHQNGVLHRDIKPANILCSDAGDFYLGDFGISKGTAQQASMTSSGTLEYAPREVMTGQYDHRADLYSLGLVLYALVNHWRGPFLPAYPAPITPGNRNQAQYARMNGTPLPPPDNCPTALWAVIARLCAFKPEERFDSAEAVLAALCDPGTPAPAPAPHRAHPNLPRIRHPRRLAAVVLVFAVAVGVGVGLYRRQQMAAPDISLGAGRDSTDAALAQASDLLQGNENFMTAHNLRFCSDRTVTIPGGALVYLTDPEKIESDYPGYTTADDADVEAGDLTLTFTDVTAEDNDDGTVTYTIQLTERADITQRRTQDAPIYGVGARFATVLPFDAATGQVFPSLTEDWTPHRAYTVQMTTTVDGHTYEMPINRDTTWQVESADGDVAATEQVDDLPGYGMPGLILRAAYVKQQTIMIKAPAASDLGLLVCTAPYDGYTEGDYENTPPVQALADTPGFAGYDKYWYFDLNELTKE</sequence>
<keyword evidence="2" id="KW-0808">Transferase</keyword>
<dbReference type="Gene3D" id="1.10.510.10">
    <property type="entry name" value="Transferase(Phosphotransferase) domain 1"/>
    <property type="match status" value="1"/>
</dbReference>
<evidence type="ECO:0000259" key="7">
    <source>
        <dbReference type="PROSITE" id="PS50011"/>
    </source>
</evidence>
<accession>A0A943DJU5</accession>
<feature type="transmembrane region" description="Helical" evidence="6">
    <location>
        <begin position="331"/>
        <end position="349"/>
    </location>
</feature>
<evidence type="ECO:0000313" key="9">
    <source>
        <dbReference type="Proteomes" id="UP000759273"/>
    </source>
</evidence>
<dbReference type="GO" id="GO:0004674">
    <property type="term" value="F:protein serine/threonine kinase activity"/>
    <property type="evidence" value="ECO:0007669"/>
    <property type="project" value="UniProtKB-KW"/>
</dbReference>
<keyword evidence="8" id="KW-0723">Serine/threonine-protein kinase</keyword>
<dbReference type="EC" id="2.7.11.1" evidence="1"/>
<dbReference type="PROSITE" id="PS00108">
    <property type="entry name" value="PROTEIN_KINASE_ST"/>
    <property type="match status" value="1"/>
</dbReference>
<keyword evidence="5" id="KW-0067">ATP-binding</keyword>
<name>A0A943DJU5_9FIRM</name>
<dbReference type="PANTHER" id="PTHR43289:SF6">
    <property type="entry name" value="SERINE_THREONINE-PROTEIN KINASE NEKL-3"/>
    <property type="match status" value="1"/>
</dbReference>
<reference evidence="8" key="1">
    <citation type="submission" date="2021-02" db="EMBL/GenBank/DDBJ databases">
        <title>Infant gut strain persistence is associated with maternal origin, phylogeny, and functional potential including surface adhesion and iron acquisition.</title>
        <authorList>
            <person name="Lou Y.C."/>
        </authorList>
    </citation>
    <scope>NUCLEOTIDE SEQUENCE</scope>
    <source>
        <strain evidence="8">L3_101_000M1_dasL3_101_000M1_concoct_87</strain>
    </source>
</reference>
<dbReference type="SMART" id="SM00220">
    <property type="entry name" value="S_TKc"/>
    <property type="match status" value="1"/>
</dbReference>
<evidence type="ECO:0000256" key="6">
    <source>
        <dbReference type="SAM" id="Phobius"/>
    </source>
</evidence>
<evidence type="ECO:0000256" key="1">
    <source>
        <dbReference type="ARBA" id="ARBA00012513"/>
    </source>
</evidence>